<dbReference type="GO" id="GO:0008168">
    <property type="term" value="F:methyltransferase activity"/>
    <property type="evidence" value="ECO:0007669"/>
    <property type="project" value="UniProtKB-KW"/>
</dbReference>
<dbReference type="InterPro" id="IPR041698">
    <property type="entry name" value="Methyltransf_25"/>
</dbReference>
<dbReference type="SUPFAM" id="SSF53335">
    <property type="entry name" value="S-adenosyl-L-methionine-dependent methyltransferases"/>
    <property type="match status" value="1"/>
</dbReference>
<evidence type="ECO:0000256" key="3">
    <source>
        <dbReference type="ARBA" id="ARBA00022691"/>
    </source>
</evidence>
<dbReference type="Gene3D" id="3.40.50.150">
    <property type="entry name" value="Vaccinia Virus protein VP39"/>
    <property type="match status" value="1"/>
</dbReference>
<dbReference type="Pfam" id="PF13649">
    <property type="entry name" value="Methyltransf_25"/>
    <property type="match status" value="1"/>
</dbReference>
<gene>
    <name evidence="5" type="ORF">GCM10017567_31840</name>
</gene>
<evidence type="ECO:0000256" key="1">
    <source>
        <dbReference type="ARBA" id="ARBA00022603"/>
    </source>
</evidence>
<dbReference type="GO" id="GO:0032259">
    <property type="term" value="P:methylation"/>
    <property type="evidence" value="ECO:0007669"/>
    <property type="project" value="UniProtKB-KW"/>
</dbReference>
<dbReference type="InterPro" id="IPR029063">
    <property type="entry name" value="SAM-dependent_MTases_sf"/>
</dbReference>
<evidence type="ECO:0000256" key="2">
    <source>
        <dbReference type="ARBA" id="ARBA00022679"/>
    </source>
</evidence>
<keyword evidence="3" id="KW-0949">S-adenosyl-L-methionine</keyword>
<dbReference type="PANTHER" id="PTHR43464">
    <property type="entry name" value="METHYLTRANSFERASE"/>
    <property type="match status" value="1"/>
</dbReference>
<dbReference type="PANTHER" id="PTHR43464:SF19">
    <property type="entry name" value="UBIQUINONE BIOSYNTHESIS O-METHYLTRANSFERASE, MITOCHONDRIAL"/>
    <property type="match status" value="1"/>
</dbReference>
<keyword evidence="2" id="KW-0808">Transferase</keyword>
<accession>A0ABQ3KB77</accession>
<evidence type="ECO:0000313" key="5">
    <source>
        <dbReference type="EMBL" id="GHG12114.1"/>
    </source>
</evidence>
<proteinExistence type="predicted"/>
<evidence type="ECO:0000313" key="6">
    <source>
        <dbReference type="Proteomes" id="UP000649955"/>
    </source>
</evidence>
<dbReference type="Proteomes" id="UP000649955">
    <property type="component" value="Unassembled WGS sequence"/>
</dbReference>
<evidence type="ECO:0000259" key="4">
    <source>
        <dbReference type="Pfam" id="PF13649"/>
    </source>
</evidence>
<sequence>MKVPPVSRYVRTVDDVLDLMDRLFPVTEDRWTPAGGAGFWDGYYADRDRPVPFFVNKPDEHLAGYLDSGRLRPGRVLDLGCGPGRNAIFLASRGFRVDAVDMSPDAIEWARDRAGEARVEIGFHCGDAFALTRAELTGPYDVVVDSGFFHHLPPHRRISYVQLLDRVLAAGGHLVLAAFAAWAPGSGSPVPDSDLYRDGKLYGGLAYTPQELRWIFSELTEVEIRPMRDQPADAPCYGRPFLLTALLRRPSGPEASHED</sequence>
<feature type="domain" description="Methyltransferase" evidence="4">
    <location>
        <begin position="76"/>
        <end position="172"/>
    </location>
</feature>
<keyword evidence="6" id="KW-1185">Reference proteome</keyword>
<dbReference type="EMBL" id="BNAW01000011">
    <property type="protein sequence ID" value="GHG12114.1"/>
    <property type="molecule type" value="Genomic_DNA"/>
</dbReference>
<reference evidence="6" key="1">
    <citation type="journal article" date="2019" name="Int. J. Syst. Evol. Microbiol.">
        <title>The Global Catalogue of Microorganisms (GCM) 10K type strain sequencing project: providing services to taxonomists for standard genome sequencing and annotation.</title>
        <authorList>
            <consortium name="The Broad Institute Genomics Platform"/>
            <consortium name="The Broad Institute Genome Sequencing Center for Infectious Disease"/>
            <person name="Wu L."/>
            <person name="Ma J."/>
        </authorList>
    </citation>
    <scope>NUCLEOTIDE SEQUENCE [LARGE SCALE GENOMIC DNA]</scope>
    <source>
        <strain evidence="6">CGMCC 4.7680</strain>
    </source>
</reference>
<comment type="caution">
    <text evidence="5">The sequence shown here is derived from an EMBL/GenBank/DDBJ whole genome shotgun (WGS) entry which is preliminary data.</text>
</comment>
<protein>
    <submittedName>
        <fullName evidence="5">Methyltransferase</fullName>
    </submittedName>
</protein>
<organism evidence="5 6">
    <name type="scientific">Amycolatopsis bullii</name>
    <dbReference type="NCBI Taxonomy" id="941987"/>
    <lineage>
        <taxon>Bacteria</taxon>
        <taxon>Bacillati</taxon>
        <taxon>Actinomycetota</taxon>
        <taxon>Actinomycetes</taxon>
        <taxon>Pseudonocardiales</taxon>
        <taxon>Pseudonocardiaceae</taxon>
        <taxon>Amycolatopsis</taxon>
    </lineage>
</organism>
<name>A0ABQ3KB77_9PSEU</name>
<keyword evidence="1 5" id="KW-0489">Methyltransferase</keyword>
<dbReference type="CDD" id="cd02440">
    <property type="entry name" value="AdoMet_MTases"/>
    <property type="match status" value="1"/>
</dbReference>